<organism evidence="2 3">
    <name type="scientific">Ancylostoma ceylanicum</name>
    <dbReference type="NCBI Taxonomy" id="53326"/>
    <lineage>
        <taxon>Eukaryota</taxon>
        <taxon>Metazoa</taxon>
        <taxon>Ecdysozoa</taxon>
        <taxon>Nematoda</taxon>
        <taxon>Chromadorea</taxon>
        <taxon>Rhabditida</taxon>
        <taxon>Rhabditina</taxon>
        <taxon>Rhabditomorpha</taxon>
        <taxon>Strongyloidea</taxon>
        <taxon>Ancylostomatidae</taxon>
        <taxon>Ancylostomatinae</taxon>
        <taxon>Ancylostoma</taxon>
    </lineage>
</organism>
<gene>
    <name evidence="2" type="primary">Acey_s0043.g897</name>
    <name evidence="2" type="ORF">Y032_0043g897</name>
</gene>
<dbReference type="Proteomes" id="UP000024635">
    <property type="component" value="Unassembled WGS sequence"/>
</dbReference>
<evidence type="ECO:0000256" key="1">
    <source>
        <dbReference type="SAM" id="MobiDB-lite"/>
    </source>
</evidence>
<dbReference type="OrthoDB" id="9984778at2759"/>
<dbReference type="EMBL" id="JARK01001379">
    <property type="protein sequence ID" value="EYC13738.1"/>
    <property type="molecule type" value="Genomic_DNA"/>
</dbReference>
<comment type="caution">
    <text evidence="2">The sequence shown here is derived from an EMBL/GenBank/DDBJ whole genome shotgun (WGS) entry which is preliminary data.</text>
</comment>
<accession>A0A016UGJ8</accession>
<evidence type="ECO:0000313" key="3">
    <source>
        <dbReference type="Proteomes" id="UP000024635"/>
    </source>
</evidence>
<sequence length="84" mass="8977">MDQAPERHVKNKEPHTDSWWRRLELGRLDGKSPESAIPGDVHGDAAGGVAVMVGSYSVVNCSASSPPDTFATPPPASSYIRYAP</sequence>
<protein>
    <submittedName>
        <fullName evidence="2">Uncharacterized protein</fullName>
    </submittedName>
</protein>
<proteinExistence type="predicted"/>
<name>A0A016UGJ8_9BILA</name>
<evidence type="ECO:0000313" key="2">
    <source>
        <dbReference type="EMBL" id="EYC13738.1"/>
    </source>
</evidence>
<dbReference type="AlphaFoldDB" id="A0A016UGJ8"/>
<feature type="region of interest" description="Disordered" evidence="1">
    <location>
        <begin position="63"/>
        <end position="84"/>
    </location>
</feature>
<reference evidence="3" key="1">
    <citation type="journal article" date="2015" name="Nat. Genet.">
        <title>The genome and transcriptome of the zoonotic hookworm Ancylostoma ceylanicum identify infection-specific gene families.</title>
        <authorList>
            <person name="Schwarz E.M."/>
            <person name="Hu Y."/>
            <person name="Antoshechkin I."/>
            <person name="Miller M.M."/>
            <person name="Sternberg P.W."/>
            <person name="Aroian R.V."/>
        </authorList>
    </citation>
    <scope>NUCLEOTIDE SEQUENCE</scope>
    <source>
        <strain evidence="3">HY135</strain>
    </source>
</reference>
<keyword evidence="3" id="KW-1185">Reference proteome</keyword>